<feature type="region of interest" description="Disordered" evidence="1">
    <location>
        <begin position="86"/>
        <end position="110"/>
    </location>
</feature>
<evidence type="ECO:0000313" key="2">
    <source>
        <dbReference type="EnsemblMetazoa" id="XP_030834971"/>
    </source>
</evidence>
<accession>A0A7M7SVV3</accession>
<dbReference type="AlphaFoldDB" id="A0A7M7SVV3"/>
<dbReference type="PANTHER" id="PTHR12837">
    <property type="entry name" value="POLY ADP-RIBOSE GLYCOHYDROLASE"/>
    <property type="match status" value="1"/>
</dbReference>
<dbReference type="KEGG" id="spu:587374"/>
<reference evidence="2" key="2">
    <citation type="submission" date="2021-01" db="UniProtKB">
        <authorList>
            <consortium name="EnsemblMetazoa"/>
        </authorList>
    </citation>
    <scope>IDENTIFICATION</scope>
</reference>
<dbReference type="OMA" id="CAEITNQ"/>
<dbReference type="GeneID" id="587374"/>
<keyword evidence="3" id="KW-1185">Reference proteome</keyword>
<reference evidence="3" key="1">
    <citation type="submission" date="2015-02" db="EMBL/GenBank/DDBJ databases">
        <title>Genome sequencing for Strongylocentrotus purpuratus.</title>
        <authorList>
            <person name="Murali S."/>
            <person name="Liu Y."/>
            <person name="Vee V."/>
            <person name="English A."/>
            <person name="Wang M."/>
            <person name="Skinner E."/>
            <person name="Han Y."/>
            <person name="Muzny D.M."/>
            <person name="Worley K.C."/>
            <person name="Gibbs R.A."/>
        </authorList>
    </citation>
    <scope>NUCLEOTIDE SEQUENCE</scope>
</reference>
<evidence type="ECO:0000313" key="3">
    <source>
        <dbReference type="Proteomes" id="UP000007110"/>
    </source>
</evidence>
<dbReference type="GO" id="GO:0005975">
    <property type="term" value="P:carbohydrate metabolic process"/>
    <property type="evidence" value="ECO:0007669"/>
    <property type="project" value="InterPro"/>
</dbReference>
<dbReference type="Proteomes" id="UP000007110">
    <property type="component" value="Unassembled WGS sequence"/>
</dbReference>
<dbReference type="EnsemblMetazoa" id="XM_030979111">
    <property type="protein sequence ID" value="XP_030834971"/>
    <property type="gene ID" value="LOC587374"/>
</dbReference>
<dbReference type="GO" id="GO:0004649">
    <property type="term" value="F:poly(ADP-ribose) glycohydrolase activity"/>
    <property type="evidence" value="ECO:0007669"/>
    <property type="project" value="InterPro"/>
</dbReference>
<name>A0A7M7SVV3_STRPU</name>
<dbReference type="RefSeq" id="XP_030834971.1">
    <property type="nucleotide sequence ID" value="XM_030979111.1"/>
</dbReference>
<evidence type="ECO:0000256" key="1">
    <source>
        <dbReference type="SAM" id="MobiDB-lite"/>
    </source>
</evidence>
<dbReference type="PANTHER" id="PTHR12837:SF15">
    <property type="entry name" value="POLY(ADP-RIBOSE) GLYCOHYDROLASE"/>
    <property type="match status" value="1"/>
</dbReference>
<sequence length="110" mass="12312">MMAAAEAGRDLAYFTFEDKDLCDDMAGMHDFLTSQSVTIGDLWRNLHRYRTDVLRRSAGVSKPKLFPYLYQLYTVCDSDTDEYETEAGPTAQVKAAAGGSRSPNYRAETP</sequence>
<dbReference type="InParanoid" id="A0A7M7SVV3"/>
<evidence type="ECO:0008006" key="4">
    <source>
        <dbReference type="Google" id="ProtNLM"/>
    </source>
</evidence>
<proteinExistence type="predicted"/>
<protein>
    <recommendedName>
        <fullName evidence="4">Poly(ADP-ribose) glycohydrolase</fullName>
    </recommendedName>
</protein>
<dbReference type="OrthoDB" id="1937899at2759"/>
<dbReference type="InterPro" id="IPR007724">
    <property type="entry name" value="Poly_GlycHdrlase"/>
</dbReference>
<dbReference type="GO" id="GO:0006282">
    <property type="term" value="P:regulation of DNA repair"/>
    <property type="evidence" value="ECO:0007669"/>
    <property type="project" value="InterPro"/>
</dbReference>
<organism evidence="2 3">
    <name type="scientific">Strongylocentrotus purpuratus</name>
    <name type="common">Purple sea urchin</name>
    <dbReference type="NCBI Taxonomy" id="7668"/>
    <lineage>
        <taxon>Eukaryota</taxon>
        <taxon>Metazoa</taxon>
        <taxon>Echinodermata</taxon>
        <taxon>Eleutherozoa</taxon>
        <taxon>Echinozoa</taxon>
        <taxon>Echinoidea</taxon>
        <taxon>Euechinoidea</taxon>
        <taxon>Echinacea</taxon>
        <taxon>Camarodonta</taxon>
        <taxon>Echinidea</taxon>
        <taxon>Strongylocentrotidae</taxon>
        <taxon>Strongylocentrotus</taxon>
    </lineage>
</organism>